<dbReference type="Gene3D" id="3.40.50.2000">
    <property type="entry name" value="Glycogen Phosphorylase B"/>
    <property type="match status" value="2"/>
</dbReference>
<dbReference type="InterPro" id="IPR028098">
    <property type="entry name" value="Glyco_trans_4-like_N"/>
</dbReference>
<comment type="caution">
    <text evidence="3">The sequence shown here is derived from an EMBL/GenBank/DDBJ whole genome shotgun (WGS) entry which is preliminary data.</text>
</comment>
<dbReference type="PANTHER" id="PTHR45947:SF3">
    <property type="entry name" value="SULFOQUINOVOSYL TRANSFERASE SQD2"/>
    <property type="match status" value="1"/>
</dbReference>
<dbReference type="SUPFAM" id="SSF53756">
    <property type="entry name" value="UDP-Glycosyltransferase/glycogen phosphorylase"/>
    <property type="match status" value="1"/>
</dbReference>
<sequence>MTLTTADSLDGNAAVATNGRATAAATAPARSIVVYGMNYTPELVGVGKYTGEIARHLSDEGWNVTVVTTPPHYPAWQVSKGYRNSYSRTEDNGIRVFRTPLILRDRMQGIWRLLAPLSFAVTSAPIAVWQILRRRPQIVFCIEPTLLAAPVAIVAARLVGAKVILHVQDLEVDAAFAVGHLRERHWVRRLAETFEKMTMAGVDQLVTISEHMRTRLLARGVAPAKLSLVRNWVDLEEIYPLERTSTYRSQLGFDAGDFVVLYAGTLGAKQGLHGLIDAAARLRDDAHIHFVLVGEGPLRNELEARAGELPNVRFMPFQPRSRLNELMNMPDLHILPQEKVVADMGLPSKLNAMVASGRPILVTADAGTELAGLLMGSAYIVPPDDPAQLAEAILAASRKQADFSGSQAGLAQSLSKITAMKALAEVFRA</sequence>
<dbReference type="RefSeq" id="WP_248683990.1">
    <property type="nucleotide sequence ID" value="NZ_JALPRY010000018.1"/>
</dbReference>
<gene>
    <name evidence="3" type="ORF">M0654_16130</name>
</gene>
<dbReference type="Pfam" id="PF13692">
    <property type="entry name" value="Glyco_trans_1_4"/>
    <property type="match status" value="1"/>
</dbReference>
<organism evidence="3 4">
    <name type="scientific">Neorhizobium turbinariae</name>
    <dbReference type="NCBI Taxonomy" id="2937795"/>
    <lineage>
        <taxon>Bacteria</taxon>
        <taxon>Pseudomonadati</taxon>
        <taxon>Pseudomonadota</taxon>
        <taxon>Alphaproteobacteria</taxon>
        <taxon>Hyphomicrobiales</taxon>
        <taxon>Rhizobiaceae</taxon>
        <taxon>Rhizobium/Agrobacterium group</taxon>
        <taxon>Neorhizobium</taxon>
    </lineage>
</organism>
<dbReference type="InterPro" id="IPR050194">
    <property type="entry name" value="Glycosyltransferase_grp1"/>
</dbReference>
<evidence type="ECO:0000259" key="2">
    <source>
        <dbReference type="Pfam" id="PF13579"/>
    </source>
</evidence>
<dbReference type="Proteomes" id="UP001202827">
    <property type="component" value="Unassembled WGS sequence"/>
</dbReference>
<feature type="transmembrane region" description="Helical" evidence="1">
    <location>
        <begin position="113"/>
        <end position="132"/>
    </location>
</feature>
<evidence type="ECO:0000256" key="1">
    <source>
        <dbReference type="SAM" id="Phobius"/>
    </source>
</evidence>
<keyword evidence="1" id="KW-1133">Transmembrane helix</keyword>
<dbReference type="Pfam" id="PF13579">
    <property type="entry name" value="Glyco_trans_4_4"/>
    <property type="match status" value="1"/>
</dbReference>
<evidence type="ECO:0000313" key="3">
    <source>
        <dbReference type="EMBL" id="MCK8781508.1"/>
    </source>
</evidence>
<dbReference type="NCBIfam" id="NF007640">
    <property type="entry name" value="PRK10307.1"/>
    <property type="match status" value="1"/>
</dbReference>
<accession>A0ABT0IUG1</accession>
<keyword evidence="4" id="KW-1185">Reference proteome</keyword>
<keyword evidence="1" id="KW-0812">Transmembrane</keyword>
<proteinExistence type="predicted"/>
<dbReference type="PANTHER" id="PTHR45947">
    <property type="entry name" value="SULFOQUINOVOSYL TRANSFERASE SQD2"/>
    <property type="match status" value="1"/>
</dbReference>
<evidence type="ECO:0000313" key="4">
    <source>
        <dbReference type="Proteomes" id="UP001202827"/>
    </source>
</evidence>
<name>A0ABT0IUG1_9HYPH</name>
<protein>
    <submittedName>
        <fullName evidence="3">WcaI family glycosyltransferase</fullName>
    </submittedName>
</protein>
<reference evidence="3 4" key="1">
    <citation type="submission" date="2022-04" db="EMBL/GenBank/DDBJ databases">
        <title>Rhizobium coralii sp. nov., isolated from coral Turbinaria peltata.</title>
        <authorList>
            <person name="Sun H."/>
        </authorList>
    </citation>
    <scope>NUCLEOTIDE SEQUENCE [LARGE SCALE GENOMIC DNA]</scope>
    <source>
        <strain evidence="3 4">NTR19</strain>
    </source>
</reference>
<dbReference type="CDD" id="cd03794">
    <property type="entry name" value="GT4_WbuB-like"/>
    <property type="match status" value="1"/>
</dbReference>
<keyword evidence="1" id="KW-0472">Membrane</keyword>
<feature type="domain" description="Glycosyltransferase subfamily 4-like N-terminal" evidence="2">
    <location>
        <begin position="45"/>
        <end position="232"/>
    </location>
</feature>
<dbReference type="EMBL" id="JALPRY010000018">
    <property type="protein sequence ID" value="MCK8781508.1"/>
    <property type="molecule type" value="Genomic_DNA"/>
</dbReference>